<name>A0A7Y9ULP7_9ACTN</name>
<dbReference type="EMBL" id="JACCAC010000001">
    <property type="protein sequence ID" value="NYG55302.1"/>
    <property type="molecule type" value="Genomic_DNA"/>
</dbReference>
<accession>A0A7Y9ULP7</accession>
<keyword evidence="3" id="KW-1185">Reference proteome</keyword>
<dbReference type="Proteomes" id="UP000544110">
    <property type="component" value="Unassembled WGS sequence"/>
</dbReference>
<reference evidence="2 3" key="1">
    <citation type="submission" date="2020-07" db="EMBL/GenBank/DDBJ databases">
        <title>Sequencing the genomes of 1000 actinobacteria strains.</title>
        <authorList>
            <person name="Klenk H.-P."/>
        </authorList>
    </citation>
    <scope>NUCLEOTIDE SEQUENCE [LARGE SCALE GENOMIC DNA]</scope>
    <source>
        <strain evidence="2 3">DSM 24552</strain>
    </source>
</reference>
<feature type="region of interest" description="Disordered" evidence="1">
    <location>
        <begin position="134"/>
        <end position="153"/>
    </location>
</feature>
<evidence type="ECO:0000313" key="3">
    <source>
        <dbReference type="Proteomes" id="UP000544110"/>
    </source>
</evidence>
<evidence type="ECO:0000313" key="2">
    <source>
        <dbReference type="EMBL" id="NYG55302.1"/>
    </source>
</evidence>
<protein>
    <submittedName>
        <fullName evidence="2">Uncharacterized protein</fullName>
    </submittedName>
</protein>
<dbReference type="RefSeq" id="WP_179517773.1">
    <property type="nucleotide sequence ID" value="NZ_JACCAC010000001.1"/>
</dbReference>
<organism evidence="2 3">
    <name type="scientific">Nocardioides perillae</name>
    <dbReference type="NCBI Taxonomy" id="1119534"/>
    <lineage>
        <taxon>Bacteria</taxon>
        <taxon>Bacillati</taxon>
        <taxon>Actinomycetota</taxon>
        <taxon>Actinomycetes</taxon>
        <taxon>Propionibacteriales</taxon>
        <taxon>Nocardioidaceae</taxon>
        <taxon>Nocardioides</taxon>
    </lineage>
</organism>
<dbReference type="AlphaFoldDB" id="A0A7Y9ULP7"/>
<proteinExistence type="predicted"/>
<gene>
    <name evidence="2" type="ORF">BJ989_001606</name>
</gene>
<sequence>MTSAMDVSADPRTQEAWAAAKQSVSLAMPTARVWRRLLAELDQSELVLYLDVLTDGSRDVFVAVTSERLLSWTLMTDRFRRMVRRNVQVTEHTRTVNGVLRLSDGSSSTPLRLVGRPEQRSALLKALRLPADARPISPVSRAGSDGGSHSTEG</sequence>
<evidence type="ECO:0000256" key="1">
    <source>
        <dbReference type="SAM" id="MobiDB-lite"/>
    </source>
</evidence>
<comment type="caution">
    <text evidence="2">The sequence shown here is derived from an EMBL/GenBank/DDBJ whole genome shotgun (WGS) entry which is preliminary data.</text>
</comment>